<keyword evidence="4 9" id="KW-0863">Zinc-finger</keyword>
<protein>
    <submittedName>
        <fullName evidence="11">(apollo) hypothetical protein</fullName>
    </submittedName>
</protein>
<comment type="caution">
    <text evidence="11">The sequence shown here is derived from an EMBL/GenBank/DDBJ whole genome shotgun (WGS) entry which is preliminary data.</text>
</comment>
<evidence type="ECO:0000256" key="4">
    <source>
        <dbReference type="ARBA" id="ARBA00022771"/>
    </source>
</evidence>
<keyword evidence="6" id="KW-0805">Transcription regulation</keyword>
<keyword evidence="8" id="KW-0539">Nucleus</keyword>
<evidence type="ECO:0000256" key="1">
    <source>
        <dbReference type="ARBA" id="ARBA00004123"/>
    </source>
</evidence>
<keyword evidence="2" id="KW-0479">Metal-binding</keyword>
<keyword evidence="12" id="KW-1185">Reference proteome</keyword>
<evidence type="ECO:0000313" key="11">
    <source>
        <dbReference type="EMBL" id="CAG5057407.1"/>
    </source>
</evidence>
<dbReference type="Pfam" id="PF00096">
    <property type="entry name" value="zf-C2H2"/>
    <property type="match status" value="3"/>
</dbReference>
<evidence type="ECO:0000256" key="9">
    <source>
        <dbReference type="PROSITE-ProRule" id="PRU00042"/>
    </source>
</evidence>
<evidence type="ECO:0000256" key="7">
    <source>
        <dbReference type="ARBA" id="ARBA00023163"/>
    </source>
</evidence>
<dbReference type="Proteomes" id="UP000691718">
    <property type="component" value="Unassembled WGS sequence"/>
</dbReference>
<feature type="domain" description="C2H2-type" evidence="10">
    <location>
        <begin position="287"/>
        <end position="314"/>
    </location>
</feature>
<evidence type="ECO:0000313" key="12">
    <source>
        <dbReference type="Proteomes" id="UP000691718"/>
    </source>
</evidence>
<dbReference type="PROSITE" id="PS00028">
    <property type="entry name" value="ZINC_FINGER_C2H2_1"/>
    <property type="match status" value="7"/>
</dbReference>
<feature type="domain" description="C2H2-type" evidence="10">
    <location>
        <begin position="260"/>
        <end position="288"/>
    </location>
</feature>
<feature type="domain" description="C2H2-type" evidence="10">
    <location>
        <begin position="100"/>
        <end position="128"/>
    </location>
</feature>
<dbReference type="PROSITE" id="PS50157">
    <property type="entry name" value="ZINC_FINGER_C2H2_2"/>
    <property type="match status" value="7"/>
</dbReference>
<dbReference type="GO" id="GO:0005634">
    <property type="term" value="C:nucleus"/>
    <property type="evidence" value="ECO:0007669"/>
    <property type="project" value="UniProtKB-SubCell"/>
</dbReference>
<reference evidence="11" key="1">
    <citation type="submission" date="2021-04" db="EMBL/GenBank/DDBJ databases">
        <authorList>
            <person name="Tunstrom K."/>
        </authorList>
    </citation>
    <scope>NUCLEOTIDE SEQUENCE</scope>
</reference>
<dbReference type="AlphaFoldDB" id="A0A8S3YEC1"/>
<dbReference type="PANTHER" id="PTHR47772:SF13">
    <property type="entry name" value="GASTRULA ZINC FINGER PROTEIN XLCGF49.1-LIKE-RELATED"/>
    <property type="match status" value="1"/>
</dbReference>
<evidence type="ECO:0000256" key="6">
    <source>
        <dbReference type="ARBA" id="ARBA00023015"/>
    </source>
</evidence>
<name>A0A8S3YEC1_PARAO</name>
<proteinExistence type="predicted"/>
<keyword evidence="3" id="KW-0677">Repeat</keyword>
<evidence type="ECO:0000256" key="2">
    <source>
        <dbReference type="ARBA" id="ARBA00022723"/>
    </source>
</evidence>
<sequence length="351" mass="41108">MANFFLLNHATGDRDIVEYSVWQLTVPERNNAATFIQYTTVRPFTFMGSTFKCFYCMQYHSEVASLLEHTSTHQLDDRNIILNKYIPRGKRMILVDISILKCRICGQLYSDLSAVRQHLELEHGKEFSPASNGMTEYKMEINDGLFTCHICGNTYHNFSLLNTHMNCHVGKVVCESCGAGFLNQHLLLKHKESHMSKRFNCKYCDRVFFKKSQLKYHTEIVHKGKDRVKLKKCQHCTQTFKEHYSKMMHLKEVHGIMKSFLCHICKVDFGTRRALTEHTTKYHTEKFKCEVCSKCFGIESKLKQHMRGHIGERNFMCPICKNAYMHKISLKKHMRNHDTVDKIVWSVVPDM</sequence>
<gene>
    <name evidence="11" type="ORF">PAPOLLO_LOCUS27178</name>
</gene>
<dbReference type="InterPro" id="IPR013087">
    <property type="entry name" value="Znf_C2H2_type"/>
</dbReference>
<evidence type="ECO:0000259" key="10">
    <source>
        <dbReference type="PROSITE" id="PS50157"/>
    </source>
</evidence>
<evidence type="ECO:0000256" key="5">
    <source>
        <dbReference type="ARBA" id="ARBA00022833"/>
    </source>
</evidence>
<keyword evidence="5" id="KW-0862">Zinc</keyword>
<feature type="domain" description="C2H2-type" evidence="10">
    <location>
        <begin position="199"/>
        <end position="227"/>
    </location>
</feature>
<evidence type="ECO:0000256" key="3">
    <source>
        <dbReference type="ARBA" id="ARBA00022737"/>
    </source>
</evidence>
<dbReference type="EMBL" id="CAJQZP010001624">
    <property type="protein sequence ID" value="CAG5057407.1"/>
    <property type="molecule type" value="Genomic_DNA"/>
</dbReference>
<dbReference type="OrthoDB" id="6077919at2759"/>
<comment type="subcellular location">
    <subcellularLocation>
        <location evidence="1">Nucleus</location>
    </subcellularLocation>
</comment>
<accession>A0A8S3YEC1</accession>
<dbReference type="InterPro" id="IPR050636">
    <property type="entry name" value="C2H2-ZF_domain-containing"/>
</dbReference>
<feature type="domain" description="C2H2-type" evidence="10">
    <location>
        <begin position="146"/>
        <end position="173"/>
    </location>
</feature>
<dbReference type="FunFam" id="3.30.160.60:FF:000446">
    <property type="entry name" value="Zinc finger protein"/>
    <property type="match status" value="1"/>
</dbReference>
<dbReference type="PANTHER" id="PTHR47772">
    <property type="entry name" value="ZINC FINGER PROTEIN 200"/>
    <property type="match status" value="1"/>
</dbReference>
<feature type="domain" description="C2H2-type" evidence="10">
    <location>
        <begin position="172"/>
        <end position="199"/>
    </location>
</feature>
<dbReference type="GO" id="GO:0008270">
    <property type="term" value="F:zinc ion binding"/>
    <property type="evidence" value="ECO:0007669"/>
    <property type="project" value="UniProtKB-KW"/>
</dbReference>
<keyword evidence="7" id="KW-0804">Transcription</keyword>
<evidence type="ECO:0000256" key="8">
    <source>
        <dbReference type="ARBA" id="ARBA00023242"/>
    </source>
</evidence>
<organism evidence="11 12">
    <name type="scientific">Parnassius apollo</name>
    <name type="common">Apollo butterfly</name>
    <name type="synonym">Papilio apollo</name>
    <dbReference type="NCBI Taxonomy" id="110799"/>
    <lineage>
        <taxon>Eukaryota</taxon>
        <taxon>Metazoa</taxon>
        <taxon>Ecdysozoa</taxon>
        <taxon>Arthropoda</taxon>
        <taxon>Hexapoda</taxon>
        <taxon>Insecta</taxon>
        <taxon>Pterygota</taxon>
        <taxon>Neoptera</taxon>
        <taxon>Endopterygota</taxon>
        <taxon>Lepidoptera</taxon>
        <taxon>Glossata</taxon>
        <taxon>Ditrysia</taxon>
        <taxon>Papilionoidea</taxon>
        <taxon>Papilionidae</taxon>
        <taxon>Parnassiinae</taxon>
        <taxon>Parnassini</taxon>
        <taxon>Parnassius</taxon>
        <taxon>Parnassius</taxon>
    </lineage>
</organism>
<feature type="domain" description="C2H2-type" evidence="10">
    <location>
        <begin position="315"/>
        <end position="337"/>
    </location>
</feature>
<dbReference type="SMART" id="SM00355">
    <property type="entry name" value="ZnF_C2H2"/>
    <property type="match status" value="9"/>
</dbReference>